<comment type="cofactor">
    <cofactor evidence="1">
        <name>a divalent metal cation</name>
        <dbReference type="ChEBI" id="CHEBI:60240"/>
    </cofactor>
</comment>
<evidence type="ECO:0000256" key="3">
    <source>
        <dbReference type="ARBA" id="ARBA00006958"/>
    </source>
</evidence>
<keyword evidence="5" id="KW-0479">Metal-binding</keyword>
<evidence type="ECO:0000256" key="5">
    <source>
        <dbReference type="ARBA" id="ARBA00022723"/>
    </source>
</evidence>
<accession>B3G4K0</accession>
<evidence type="ECO:0000256" key="4">
    <source>
        <dbReference type="ARBA" id="ARBA00022722"/>
    </source>
</evidence>
<dbReference type="GO" id="GO:0005634">
    <property type="term" value="C:nucleus"/>
    <property type="evidence" value="ECO:0007669"/>
    <property type="project" value="UniProtKB-SubCell"/>
</dbReference>
<organism evidence="9">
    <name type="scientific">Adineta vaga</name>
    <name type="common">Rotifer</name>
    <name type="synonym">Callidina vaga</name>
    <dbReference type="NCBI Taxonomy" id="104782"/>
    <lineage>
        <taxon>Eukaryota</taxon>
        <taxon>Metazoa</taxon>
        <taxon>Spiralia</taxon>
        <taxon>Gnathifera</taxon>
        <taxon>Rotifera</taxon>
        <taxon>Eurotatoria</taxon>
        <taxon>Bdelloidea</taxon>
        <taxon>Adinetida</taxon>
        <taxon>Adinetidae</taxon>
        <taxon>Adineta</taxon>
    </lineage>
</organism>
<dbReference type="AlphaFoldDB" id="B3G4K0"/>
<evidence type="ECO:0000256" key="2">
    <source>
        <dbReference type="ARBA" id="ARBA00004123"/>
    </source>
</evidence>
<sequence length="411" mass="48026">MNEKMLATLLRLYLTKKLKLNYEIVKTRLECQRLIHNYRRNLTIKHQLILLLLDHSFSLNVRSTWVYKKNGQWWSEIVPRMSDHQFKENFRVERTTYACLIDKIGPYLEKLETNYRATIPVDKRIAIALYTLGSSSELRKIAHLFGIGRSTTGEILREFCSTLVETLFYQFIKFPKSPDEIKETINGFYDKFNYPMCIGSVDGTHIAIKPPKGYETDYYNYKKHHSIIMRAIVNSDLLFTYVNIGASGRCNDSSIYNRSSLSQVIEDPIYDNHYMMINQIKVRCHFIADSAFSLSKTLMKPFPERPNMQKEYSTFNYRLSRARCSVERTFGALKNRFRLLHKKIEYNLSNITNMVKAATILHNLCILNGDNDEIEWNTTAVVHRKPSCNSHTNDGTDVRNAIVKFFLCNPL</sequence>
<reference evidence="9" key="1">
    <citation type="journal article" date="2008" name="Science">
        <title>Massive horizontal gene transfer in bdelloid rotifers.</title>
        <authorList>
            <person name="Gladyshev E.A."/>
            <person name="Meselson M.S."/>
            <person name="Arkhipova I.R."/>
        </authorList>
    </citation>
    <scope>NUCLEOTIDE SEQUENCE</scope>
</reference>
<protein>
    <submittedName>
        <fullName evidence="9">PIF/Harbinger-like protein</fullName>
    </submittedName>
</protein>
<comment type="subcellular location">
    <subcellularLocation>
        <location evidence="2">Nucleus</location>
    </subcellularLocation>
</comment>
<dbReference type="GO" id="GO:0046872">
    <property type="term" value="F:metal ion binding"/>
    <property type="evidence" value="ECO:0007669"/>
    <property type="project" value="UniProtKB-KW"/>
</dbReference>
<dbReference type="Pfam" id="PF13359">
    <property type="entry name" value="DDE_Tnp_4"/>
    <property type="match status" value="1"/>
</dbReference>
<evidence type="ECO:0000256" key="1">
    <source>
        <dbReference type="ARBA" id="ARBA00001968"/>
    </source>
</evidence>
<dbReference type="InterPro" id="IPR045249">
    <property type="entry name" value="HARBI1-like"/>
</dbReference>
<dbReference type="InterPro" id="IPR027806">
    <property type="entry name" value="HARBI1_dom"/>
</dbReference>
<dbReference type="EMBL" id="EU643483">
    <property type="protein sequence ID" value="ACD54739.1"/>
    <property type="molecule type" value="Genomic_DNA"/>
</dbReference>
<dbReference type="PANTHER" id="PTHR22930:SF85">
    <property type="entry name" value="GH03217P-RELATED"/>
    <property type="match status" value="1"/>
</dbReference>
<evidence type="ECO:0000259" key="8">
    <source>
        <dbReference type="Pfam" id="PF13359"/>
    </source>
</evidence>
<evidence type="ECO:0000313" key="9">
    <source>
        <dbReference type="EMBL" id="ACD54739.1"/>
    </source>
</evidence>
<proteinExistence type="inferred from homology"/>
<dbReference type="GO" id="GO:0004518">
    <property type="term" value="F:nuclease activity"/>
    <property type="evidence" value="ECO:0007669"/>
    <property type="project" value="UniProtKB-KW"/>
</dbReference>
<evidence type="ECO:0000256" key="6">
    <source>
        <dbReference type="ARBA" id="ARBA00022801"/>
    </source>
</evidence>
<keyword evidence="4" id="KW-0540">Nuclease</keyword>
<dbReference type="GO" id="GO:0016787">
    <property type="term" value="F:hydrolase activity"/>
    <property type="evidence" value="ECO:0007669"/>
    <property type="project" value="UniProtKB-KW"/>
</dbReference>
<keyword evidence="7" id="KW-0539">Nucleus</keyword>
<dbReference type="PANTHER" id="PTHR22930">
    <property type="match status" value="1"/>
</dbReference>
<feature type="domain" description="DDE Tnp4" evidence="8">
    <location>
        <begin position="201"/>
        <end position="363"/>
    </location>
</feature>
<name>B3G4K0_ADIVA</name>
<keyword evidence="6" id="KW-0378">Hydrolase</keyword>
<evidence type="ECO:0000256" key="7">
    <source>
        <dbReference type="ARBA" id="ARBA00023242"/>
    </source>
</evidence>
<comment type="similarity">
    <text evidence="3">Belongs to the HARBI1 family.</text>
</comment>